<reference evidence="8" key="1">
    <citation type="submission" date="2017-09" db="EMBL/GenBank/DDBJ databases">
        <title>FDA dAtabase for Regulatory Grade micrObial Sequences (FDA-ARGOS): Supporting development and validation of Infectious Disease Dx tests.</title>
        <authorList>
            <person name="Minogue T."/>
            <person name="Wolcott M."/>
            <person name="Wasieloski L."/>
            <person name="Aguilar W."/>
            <person name="Moore D."/>
            <person name="Tallon L."/>
            <person name="Sadzewicz L."/>
            <person name="Ott S."/>
            <person name="Zhao X."/>
            <person name="Nagaraj S."/>
            <person name="Vavikolanu K."/>
            <person name="Aluvathingal J."/>
            <person name="Nadendla S."/>
            <person name="Sichtig H."/>
        </authorList>
    </citation>
    <scope>NUCLEOTIDE SEQUENCE [LARGE SCALE GENOMIC DNA]</scope>
    <source>
        <strain evidence="8">FDAARGOS_394</strain>
    </source>
</reference>
<dbReference type="Proteomes" id="UP000220246">
    <property type="component" value="Unassembled WGS sequence"/>
</dbReference>
<organism evidence="7 8">
    <name type="scientific">Comamonas terrigena</name>
    <dbReference type="NCBI Taxonomy" id="32013"/>
    <lineage>
        <taxon>Bacteria</taxon>
        <taxon>Pseudomonadati</taxon>
        <taxon>Pseudomonadota</taxon>
        <taxon>Betaproteobacteria</taxon>
        <taxon>Burkholderiales</taxon>
        <taxon>Comamonadaceae</taxon>
        <taxon>Comamonas</taxon>
    </lineage>
</organism>
<evidence type="ECO:0000256" key="3">
    <source>
        <dbReference type="ARBA" id="ARBA00022692"/>
    </source>
</evidence>
<proteinExistence type="inferred from homology"/>
<comment type="similarity">
    <text evidence="2">Belongs to the UPF0382 family.</text>
</comment>
<dbReference type="PANTHER" id="PTHR43461">
    <property type="entry name" value="TRANSMEMBRANE PROTEIN 256"/>
    <property type="match status" value="1"/>
</dbReference>
<evidence type="ECO:0000256" key="4">
    <source>
        <dbReference type="ARBA" id="ARBA00022989"/>
    </source>
</evidence>
<evidence type="ECO:0000313" key="8">
    <source>
        <dbReference type="Proteomes" id="UP000220246"/>
    </source>
</evidence>
<keyword evidence="8" id="KW-1185">Reference proteome</keyword>
<dbReference type="Pfam" id="PF04241">
    <property type="entry name" value="DUF423"/>
    <property type="match status" value="1"/>
</dbReference>
<dbReference type="STRING" id="1219032.GCA_001515545_03065"/>
<dbReference type="EMBL" id="PDEA01000001">
    <property type="protein sequence ID" value="PEH88498.1"/>
    <property type="molecule type" value="Genomic_DNA"/>
</dbReference>
<comment type="caution">
    <text evidence="7">The sequence shown here is derived from an EMBL/GenBank/DDBJ whole genome shotgun (WGS) entry which is preliminary data.</text>
</comment>
<feature type="transmembrane region" description="Helical" evidence="6">
    <location>
        <begin position="48"/>
        <end position="65"/>
    </location>
</feature>
<keyword evidence="4 6" id="KW-1133">Transmembrane helix</keyword>
<evidence type="ECO:0000256" key="6">
    <source>
        <dbReference type="SAM" id="Phobius"/>
    </source>
</evidence>
<dbReference type="InterPro" id="IPR006696">
    <property type="entry name" value="DUF423"/>
</dbReference>
<evidence type="ECO:0000256" key="2">
    <source>
        <dbReference type="ARBA" id="ARBA00009694"/>
    </source>
</evidence>
<evidence type="ECO:0000256" key="1">
    <source>
        <dbReference type="ARBA" id="ARBA00004141"/>
    </source>
</evidence>
<evidence type="ECO:0000313" key="7">
    <source>
        <dbReference type="EMBL" id="PEH88498.1"/>
    </source>
</evidence>
<dbReference type="OrthoDB" id="8913005at2"/>
<dbReference type="RefSeq" id="WP_066539619.1">
    <property type="nucleotide sequence ID" value="NZ_JAOBYP010000003.1"/>
</dbReference>
<keyword evidence="3 6" id="KW-0812">Transmembrane</keyword>
<evidence type="ECO:0000256" key="5">
    <source>
        <dbReference type="ARBA" id="ARBA00023136"/>
    </source>
</evidence>
<dbReference type="PANTHER" id="PTHR43461:SF1">
    <property type="entry name" value="TRANSMEMBRANE PROTEIN 256"/>
    <property type="match status" value="1"/>
</dbReference>
<protein>
    <submittedName>
        <fullName evidence="7">DUF423 domain-containing protein</fullName>
    </submittedName>
</protein>
<sequence>MGGRIWIAVAGLLGAVGVGMAAYATHGLGFIEDSTLREAARATLQTAVQQQMFHALALLGVGALAQRAESRLLALAGLLFTVGVLLFSGLVYLRILGGVESLRMFVPWGGTCLIAGWLVLAAAGLGLRNRP</sequence>
<accession>A0A2A7UT93</accession>
<dbReference type="AlphaFoldDB" id="A0A2A7UT93"/>
<feature type="transmembrane region" description="Helical" evidence="6">
    <location>
        <begin position="105"/>
        <end position="127"/>
    </location>
</feature>
<dbReference type="GO" id="GO:0005886">
    <property type="term" value="C:plasma membrane"/>
    <property type="evidence" value="ECO:0007669"/>
    <property type="project" value="TreeGrafter"/>
</dbReference>
<dbReference type="GeneID" id="80800477"/>
<gene>
    <name evidence="7" type="ORF">CRM82_07685</name>
</gene>
<feature type="transmembrane region" description="Helical" evidence="6">
    <location>
        <begin position="72"/>
        <end position="93"/>
    </location>
</feature>
<keyword evidence="5 6" id="KW-0472">Membrane</keyword>
<comment type="subcellular location">
    <subcellularLocation>
        <location evidence="1">Membrane</location>
        <topology evidence="1">Multi-pass membrane protein</topology>
    </subcellularLocation>
</comment>
<name>A0A2A7UT93_COMTR</name>